<gene>
    <name evidence="3" type="ORF">EC844_11231</name>
</gene>
<comment type="caution">
    <text evidence="3">The sequence shown here is derived from an EMBL/GenBank/DDBJ whole genome shotgun (WGS) entry which is preliminary data.</text>
</comment>
<keyword evidence="2" id="KW-1133">Transmembrane helix</keyword>
<evidence type="ECO:0000313" key="3">
    <source>
        <dbReference type="EMBL" id="TCM66588.1"/>
    </source>
</evidence>
<sequence length="226" mass="24941">MSQSSLMRNASSKQNPQQNVLNGSSSPETLVGCEECDTVYQRVPLAEGERAYCLSCGGELYQRTRSLTSLLALVVTAMIVFIIANCFPIVIVELQGNSSQTTLLGAAWVMFQIDRAFVGFLILMTTFVVPLIDLLLLIYVLSSVGVFNSRPRYLVFAMRTLSVFRTWGMVEVFLIGVLVTLVKLVAMVVVIPGVALWAFAILSVLLVYIASFKVKSLWDEIDRSVP</sequence>
<evidence type="ECO:0000313" key="4">
    <source>
        <dbReference type="Proteomes" id="UP000294963"/>
    </source>
</evidence>
<dbReference type="Pfam" id="PF04403">
    <property type="entry name" value="PqiA"/>
    <property type="match status" value="1"/>
</dbReference>
<feature type="transmembrane region" description="Helical" evidence="2">
    <location>
        <begin position="70"/>
        <end position="96"/>
    </location>
</feature>
<proteinExistence type="predicted"/>
<feature type="region of interest" description="Disordered" evidence="1">
    <location>
        <begin position="1"/>
        <end position="23"/>
    </location>
</feature>
<name>A0A4V2R0Z1_ACICA</name>
<dbReference type="OrthoDB" id="9807787at2"/>
<evidence type="ECO:0000256" key="2">
    <source>
        <dbReference type="SAM" id="Phobius"/>
    </source>
</evidence>
<protein>
    <submittedName>
        <fullName evidence="3">Paraquat-inducible protein A</fullName>
    </submittedName>
</protein>
<dbReference type="InterPro" id="IPR007498">
    <property type="entry name" value="PqiA-like"/>
</dbReference>
<keyword evidence="4" id="KW-1185">Reference proteome</keyword>
<dbReference type="AlphaFoldDB" id="A0A4V2R0Z1"/>
<evidence type="ECO:0000256" key="1">
    <source>
        <dbReference type="SAM" id="MobiDB-lite"/>
    </source>
</evidence>
<feature type="transmembrane region" description="Helical" evidence="2">
    <location>
        <begin position="116"/>
        <end position="141"/>
    </location>
</feature>
<reference evidence="3 4" key="1">
    <citation type="submission" date="2019-03" db="EMBL/GenBank/DDBJ databases">
        <title>Genomic analyses of the natural microbiome of Caenorhabditis elegans.</title>
        <authorList>
            <person name="Samuel B."/>
        </authorList>
    </citation>
    <scope>NUCLEOTIDE SEQUENCE [LARGE SCALE GENOMIC DNA]</scope>
    <source>
        <strain evidence="3 4">JUb89</strain>
    </source>
</reference>
<organism evidence="3 4">
    <name type="scientific">Acinetobacter calcoaceticus</name>
    <dbReference type="NCBI Taxonomy" id="471"/>
    <lineage>
        <taxon>Bacteria</taxon>
        <taxon>Pseudomonadati</taxon>
        <taxon>Pseudomonadota</taxon>
        <taxon>Gammaproteobacteria</taxon>
        <taxon>Moraxellales</taxon>
        <taxon>Moraxellaceae</taxon>
        <taxon>Acinetobacter</taxon>
        <taxon>Acinetobacter calcoaceticus/baumannii complex</taxon>
    </lineage>
</organism>
<accession>A0A4V2R0Z1</accession>
<dbReference type="Proteomes" id="UP000294963">
    <property type="component" value="Unassembled WGS sequence"/>
</dbReference>
<keyword evidence="2" id="KW-0472">Membrane</keyword>
<feature type="transmembrane region" description="Helical" evidence="2">
    <location>
        <begin position="153"/>
        <end position="178"/>
    </location>
</feature>
<feature type="transmembrane region" description="Helical" evidence="2">
    <location>
        <begin position="184"/>
        <end position="209"/>
    </location>
</feature>
<keyword evidence="2" id="KW-0812">Transmembrane</keyword>
<dbReference type="EMBL" id="SLVJ01000012">
    <property type="protein sequence ID" value="TCM66588.1"/>
    <property type="molecule type" value="Genomic_DNA"/>
</dbReference>